<dbReference type="Pfam" id="PF20600">
    <property type="entry name" value="ExoX-like_C"/>
    <property type="match status" value="1"/>
</dbReference>
<dbReference type="RefSeq" id="WP_088258462.1">
    <property type="nucleotide sequence ID" value="NZ_NIDE01000014.1"/>
</dbReference>
<organism evidence="2 3">
    <name type="scientific">Fimbriiglobus ruber</name>
    <dbReference type="NCBI Taxonomy" id="1908690"/>
    <lineage>
        <taxon>Bacteria</taxon>
        <taxon>Pseudomonadati</taxon>
        <taxon>Planctomycetota</taxon>
        <taxon>Planctomycetia</taxon>
        <taxon>Gemmatales</taxon>
        <taxon>Gemmataceae</taxon>
        <taxon>Fimbriiglobus</taxon>
    </lineage>
</organism>
<sequence>MCPPDRVHAGRYGLPRSPSGLHTTLFEVDVGRRLRTDVNGLVVFAFRKHDGRSLTEVAPTDPRYLEWMLGQAFLDDAHDLDLRTLAGQSIDIPDLIRTPRRLA</sequence>
<feature type="domain" description="Exodeoxyribonuclease X-like C-terminal" evidence="1">
    <location>
        <begin position="48"/>
        <end position="71"/>
    </location>
</feature>
<evidence type="ECO:0000259" key="1">
    <source>
        <dbReference type="Pfam" id="PF20600"/>
    </source>
</evidence>
<dbReference type="Proteomes" id="UP000214646">
    <property type="component" value="Unassembled WGS sequence"/>
</dbReference>
<gene>
    <name evidence="2" type="ORF">FRUB_07857</name>
</gene>
<dbReference type="InterPro" id="IPR046768">
    <property type="entry name" value="ExoX-like_C"/>
</dbReference>
<reference evidence="3" key="1">
    <citation type="submission" date="2017-06" db="EMBL/GenBank/DDBJ databases">
        <title>Genome analysis of Fimbriiglobus ruber SP5, the first member of the order Planctomycetales with confirmed chitinolytic capability.</title>
        <authorList>
            <person name="Ravin N.V."/>
            <person name="Rakitin A.L."/>
            <person name="Ivanova A.A."/>
            <person name="Beletsky A.V."/>
            <person name="Kulichevskaya I.S."/>
            <person name="Mardanov A.V."/>
            <person name="Dedysh S.N."/>
        </authorList>
    </citation>
    <scope>NUCLEOTIDE SEQUENCE [LARGE SCALE GENOMIC DNA]</scope>
    <source>
        <strain evidence="3">SP5</strain>
    </source>
</reference>
<proteinExistence type="predicted"/>
<keyword evidence="3" id="KW-1185">Reference proteome</keyword>
<comment type="caution">
    <text evidence="2">The sequence shown here is derived from an EMBL/GenBank/DDBJ whole genome shotgun (WGS) entry which is preliminary data.</text>
</comment>
<evidence type="ECO:0000313" key="3">
    <source>
        <dbReference type="Proteomes" id="UP000214646"/>
    </source>
</evidence>
<protein>
    <recommendedName>
        <fullName evidence="1">Exodeoxyribonuclease X-like C-terminal domain-containing protein</fullName>
    </recommendedName>
</protein>
<dbReference type="AlphaFoldDB" id="A0A225DRJ6"/>
<evidence type="ECO:0000313" key="2">
    <source>
        <dbReference type="EMBL" id="OWK38737.1"/>
    </source>
</evidence>
<accession>A0A225DRJ6</accession>
<name>A0A225DRJ6_9BACT</name>
<dbReference type="EMBL" id="NIDE01000014">
    <property type="protein sequence ID" value="OWK38737.1"/>
    <property type="molecule type" value="Genomic_DNA"/>
</dbReference>